<comment type="caution">
    <text evidence="2">The sequence shown here is derived from an EMBL/GenBank/DDBJ whole genome shotgun (WGS) entry which is preliminary data.</text>
</comment>
<reference evidence="2 3" key="1">
    <citation type="submission" date="2017-02" db="EMBL/GenBank/DDBJ databases">
        <title>The new phylogeny of genus Mycobacterium.</title>
        <authorList>
            <person name="Tortoli E."/>
            <person name="Trovato A."/>
            <person name="Cirillo D.M."/>
        </authorList>
    </citation>
    <scope>NUCLEOTIDE SEQUENCE [LARGE SCALE GENOMIC DNA]</scope>
    <source>
        <strain evidence="2 3">DSM 43992</strain>
    </source>
</reference>
<keyword evidence="1" id="KW-0812">Transmembrane</keyword>
<accession>A0A1X0K313</accession>
<protein>
    <submittedName>
        <fullName evidence="2">Uncharacterized protein</fullName>
    </submittedName>
</protein>
<keyword evidence="3" id="KW-1185">Reference proteome</keyword>
<name>A0A1X0K313_MYCSC</name>
<dbReference type="AlphaFoldDB" id="A0A1X0K313"/>
<keyword evidence="1" id="KW-1133">Transmembrane helix</keyword>
<evidence type="ECO:0000313" key="3">
    <source>
        <dbReference type="Proteomes" id="UP000192601"/>
    </source>
</evidence>
<dbReference type="RefSeq" id="WP_083179728.1">
    <property type="nucleotide sequence ID" value="NZ_MVIJ01000062.1"/>
</dbReference>
<dbReference type="Proteomes" id="UP000192601">
    <property type="component" value="Unassembled WGS sequence"/>
</dbReference>
<proteinExistence type="predicted"/>
<dbReference type="STRING" id="1783.BST44_25600"/>
<evidence type="ECO:0000256" key="1">
    <source>
        <dbReference type="SAM" id="Phobius"/>
    </source>
</evidence>
<dbReference type="EMBL" id="MVIJ01000062">
    <property type="protein sequence ID" value="ORB69390.1"/>
    <property type="molecule type" value="Genomic_DNA"/>
</dbReference>
<gene>
    <name evidence="2" type="ORF">BST44_25600</name>
</gene>
<organism evidence="2 3">
    <name type="scientific">Mycobacterium scrofulaceum</name>
    <dbReference type="NCBI Taxonomy" id="1783"/>
    <lineage>
        <taxon>Bacteria</taxon>
        <taxon>Bacillati</taxon>
        <taxon>Actinomycetota</taxon>
        <taxon>Actinomycetes</taxon>
        <taxon>Mycobacteriales</taxon>
        <taxon>Mycobacteriaceae</taxon>
        <taxon>Mycobacterium</taxon>
    </lineage>
</organism>
<keyword evidence="1" id="KW-0472">Membrane</keyword>
<sequence>MNSSASLAATEPFAAYRHAGAGFFFGLAHESEISPRTAASAVGAKAEAFAARVKAPLIDLKTSWRPSEEDVARAAIAVIFFALVTIISLAAGAILTMGTMG</sequence>
<evidence type="ECO:0000313" key="2">
    <source>
        <dbReference type="EMBL" id="ORB69390.1"/>
    </source>
</evidence>
<feature type="transmembrane region" description="Helical" evidence="1">
    <location>
        <begin position="74"/>
        <end position="95"/>
    </location>
</feature>